<gene>
    <name evidence="1" type="ORF">O9X88_03920</name>
</gene>
<evidence type="ECO:0000313" key="2">
    <source>
        <dbReference type="Proteomes" id="UP001151018"/>
    </source>
</evidence>
<comment type="caution">
    <text evidence="1">The sequence shown here is derived from an EMBL/GenBank/DDBJ whole genome shotgun (WGS) entry which is preliminary data.</text>
</comment>
<dbReference type="EMBL" id="JAPZLR010000002">
    <property type="protein sequence ID" value="MCZ7936681.1"/>
    <property type="molecule type" value="Genomic_DNA"/>
</dbReference>
<dbReference type="AlphaFoldDB" id="A0A9X3QXG7"/>
<dbReference type="RefSeq" id="WP_269834643.1">
    <property type="nucleotide sequence ID" value="NZ_JAPZLR010000002.1"/>
</dbReference>
<evidence type="ECO:0000313" key="1">
    <source>
        <dbReference type="EMBL" id="MCZ7936681.1"/>
    </source>
</evidence>
<proteinExistence type="predicted"/>
<accession>A0A9X3QXG7</accession>
<dbReference type="Proteomes" id="UP001151018">
    <property type="component" value="Unassembled WGS sequence"/>
</dbReference>
<organism evidence="1 2">
    <name type="scientific">Agrobacterium salinitolerans</name>
    <dbReference type="NCBI Taxonomy" id="1183413"/>
    <lineage>
        <taxon>Bacteria</taxon>
        <taxon>Pseudomonadati</taxon>
        <taxon>Pseudomonadota</taxon>
        <taxon>Alphaproteobacteria</taxon>
        <taxon>Hyphomicrobiales</taxon>
        <taxon>Rhizobiaceae</taxon>
        <taxon>Rhizobium/Agrobacterium group</taxon>
        <taxon>Agrobacterium</taxon>
    </lineage>
</organism>
<protein>
    <submittedName>
        <fullName evidence="1">Uncharacterized protein</fullName>
    </submittedName>
</protein>
<sequence length="112" mass="12980">MINHGTWNKYTPPALPQSAPFNAIFWQRDSDDWYVWSRNKWNIVQGIDPSKTIKVAVNGDRVISVETDATYLTLPTSFTLFELPEDADKPKPGWLYERGEFKNLEDSDQETE</sequence>
<name>A0A9X3QXG7_9HYPH</name>
<reference evidence="1" key="1">
    <citation type="submission" date="2022-12" db="EMBL/GenBank/DDBJ databases">
        <title>Draft genome sequences of 22 rhizogenic Agrobacterium biovar 1 strains, the causative agent of hairy root disease.</title>
        <authorList>
            <person name="Kim N."/>
            <person name="Vargas P."/>
            <person name="Rediers H."/>
        </authorList>
    </citation>
    <scope>NUCLEOTIDE SEQUENCE</scope>
    <source>
        <strain evidence="1">ST15.13.006</strain>
    </source>
</reference>